<comment type="caution">
    <text evidence="1">The sequence shown here is derived from an EMBL/GenBank/DDBJ whole genome shotgun (WGS) entry which is preliminary data.</text>
</comment>
<evidence type="ECO:0000313" key="1">
    <source>
        <dbReference type="EMBL" id="MBU8546483.1"/>
    </source>
</evidence>
<accession>A0ABS6HCT5</accession>
<dbReference type="Proteomes" id="UP000689967">
    <property type="component" value="Unassembled WGS sequence"/>
</dbReference>
<name>A0ABS6HCT5_9PROT</name>
<gene>
    <name evidence="1" type="ORF">JJQ90_22370</name>
</gene>
<proteinExistence type="predicted"/>
<dbReference type="EMBL" id="JAERQM010000008">
    <property type="protein sequence ID" value="MBU8546483.1"/>
    <property type="molecule type" value="Genomic_DNA"/>
</dbReference>
<organism evidence="1 2">
    <name type="scientific">Falsiroseomonas oleicola</name>
    <dbReference type="NCBI Taxonomy" id="2801474"/>
    <lineage>
        <taxon>Bacteria</taxon>
        <taxon>Pseudomonadati</taxon>
        <taxon>Pseudomonadota</taxon>
        <taxon>Alphaproteobacteria</taxon>
        <taxon>Acetobacterales</taxon>
        <taxon>Roseomonadaceae</taxon>
        <taxon>Falsiroseomonas</taxon>
    </lineage>
</organism>
<keyword evidence="2" id="KW-1185">Reference proteome</keyword>
<dbReference type="RefSeq" id="WP_216878509.1">
    <property type="nucleotide sequence ID" value="NZ_JAERQM010000008.1"/>
</dbReference>
<sequence length="100" mass="10395">MIGDLIAWFVLAFLVNPLTAEVQSRLAEANAPPAVVGQVAACGASAAPALLRRATEDPWWAIRTGIGTWIGTVQADAVLAEAAPNCGPAMQAARPYLPRS</sequence>
<reference evidence="1 2" key="1">
    <citation type="submission" date="2021-01" db="EMBL/GenBank/DDBJ databases">
        <title>Roseomonas sp. nov, a bacterium isolated from an oil production mixture in Yumen Oilfield.</title>
        <authorList>
            <person name="Wu D."/>
        </authorList>
    </citation>
    <scope>NUCLEOTIDE SEQUENCE [LARGE SCALE GENOMIC DNA]</scope>
    <source>
        <strain evidence="1 2">ROY-5-3</strain>
    </source>
</reference>
<protein>
    <submittedName>
        <fullName evidence="1">Uncharacterized protein</fullName>
    </submittedName>
</protein>
<evidence type="ECO:0000313" key="2">
    <source>
        <dbReference type="Proteomes" id="UP000689967"/>
    </source>
</evidence>